<feature type="region of interest" description="Disordered" evidence="5">
    <location>
        <begin position="576"/>
        <end position="798"/>
    </location>
</feature>
<feature type="compositionally biased region" description="Gly residues" evidence="5">
    <location>
        <begin position="764"/>
        <end position="781"/>
    </location>
</feature>
<feature type="compositionally biased region" description="Polar residues" evidence="5">
    <location>
        <begin position="406"/>
        <end position="417"/>
    </location>
</feature>
<feature type="domain" description="SAP" evidence="7">
    <location>
        <begin position="9"/>
        <end position="43"/>
    </location>
</feature>
<dbReference type="GO" id="GO:0003723">
    <property type="term" value="F:RNA binding"/>
    <property type="evidence" value="ECO:0007669"/>
    <property type="project" value="UniProtKB-UniRule"/>
</dbReference>
<evidence type="ECO:0000313" key="8">
    <source>
        <dbReference type="Proteomes" id="UP000046395"/>
    </source>
</evidence>
<accession>A0A5S6R1A4</accession>
<name>A0A5S6R1A4_TRIMR</name>
<feature type="compositionally biased region" description="Polar residues" evidence="5">
    <location>
        <begin position="717"/>
        <end position="736"/>
    </location>
</feature>
<dbReference type="Pfam" id="PF02037">
    <property type="entry name" value="SAP"/>
    <property type="match status" value="1"/>
</dbReference>
<dbReference type="InterPro" id="IPR035979">
    <property type="entry name" value="RBD_domain_sf"/>
</dbReference>
<keyword evidence="2 4" id="KW-0694">RNA-binding</keyword>
<reference evidence="9" key="1">
    <citation type="submission" date="2019-12" db="UniProtKB">
        <authorList>
            <consortium name="WormBaseParasite"/>
        </authorList>
    </citation>
    <scope>IDENTIFICATION</scope>
</reference>
<evidence type="ECO:0000256" key="3">
    <source>
        <dbReference type="ARBA" id="ARBA00023242"/>
    </source>
</evidence>
<dbReference type="Gene3D" id="3.30.70.330">
    <property type="match status" value="1"/>
</dbReference>
<dbReference type="InterPro" id="IPR036361">
    <property type="entry name" value="SAP_dom_sf"/>
</dbReference>
<evidence type="ECO:0000256" key="2">
    <source>
        <dbReference type="ARBA" id="ARBA00022884"/>
    </source>
</evidence>
<dbReference type="Pfam" id="PF00076">
    <property type="entry name" value="RRM_1"/>
    <property type="match status" value="1"/>
</dbReference>
<dbReference type="GO" id="GO:0043565">
    <property type="term" value="F:sequence-specific DNA binding"/>
    <property type="evidence" value="ECO:0007669"/>
    <property type="project" value="TreeGrafter"/>
</dbReference>
<evidence type="ECO:0000256" key="4">
    <source>
        <dbReference type="PROSITE-ProRule" id="PRU00176"/>
    </source>
</evidence>
<protein>
    <submittedName>
        <fullName evidence="9">Scaffold attachment factor B1</fullName>
    </submittedName>
</protein>
<feature type="compositionally biased region" description="Basic and acidic residues" evidence="5">
    <location>
        <begin position="625"/>
        <end position="661"/>
    </location>
</feature>
<dbReference type="PROSITE" id="PS50102">
    <property type="entry name" value="RRM"/>
    <property type="match status" value="1"/>
</dbReference>
<feature type="compositionally biased region" description="Polar residues" evidence="5">
    <location>
        <begin position="248"/>
        <end position="258"/>
    </location>
</feature>
<dbReference type="SMART" id="SM00360">
    <property type="entry name" value="RRM"/>
    <property type="match status" value="1"/>
</dbReference>
<feature type="region of interest" description="Disordered" evidence="5">
    <location>
        <begin position="363"/>
        <end position="479"/>
    </location>
</feature>
<dbReference type="CDD" id="cd12417">
    <property type="entry name" value="RRM_SAFB_like"/>
    <property type="match status" value="1"/>
</dbReference>
<dbReference type="PANTHER" id="PTHR15683:SF8">
    <property type="entry name" value="SCAFFOLD ATTACHMENT FACTOR B, ISOFORM B"/>
    <property type="match status" value="1"/>
</dbReference>
<feature type="compositionally biased region" description="Basic and acidic residues" evidence="5">
    <location>
        <begin position="222"/>
        <end position="242"/>
    </location>
</feature>
<feature type="domain" description="RRM" evidence="6">
    <location>
        <begin position="261"/>
        <end position="339"/>
    </location>
</feature>
<feature type="region of interest" description="Disordered" evidence="5">
    <location>
        <begin position="168"/>
        <end position="258"/>
    </location>
</feature>
<dbReference type="SUPFAM" id="SSF54928">
    <property type="entry name" value="RNA-binding domain, RBD"/>
    <property type="match status" value="1"/>
</dbReference>
<dbReference type="WBParaSite" id="TMUE_3000013203.1">
    <property type="protein sequence ID" value="TMUE_3000013203.1"/>
    <property type="gene ID" value="WBGene00284972"/>
</dbReference>
<dbReference type="PROSITE" id="PS50800">
    <property type="entry name" value="SAP"/>
    <property type="match status" value="1"/>
</dbReference>
<evidence type="ECO:0000313" key="9">
    <source>
        <dbReference type="WBParaSite" id="TMUE_3000013203.1"/>
    </source>
</evidence>
<feature type="compositionally biased region" description="Gly residues" evidence="5">
    <location>
        <begin position="740"/>
        <end position="751"/>
    </location>
</feature>
<dbReference type="InterPro" id="IPR012677">
    <property type="entry name" value="Nucleotide-bd_a/b_plait_sf"/>
</dbReference>
<feature type="compositionally biased region" description="Basic residues" evidence="5">
    <location>
        <begin position="433"/>
        <end position="469"/>
    </location>
</feature>
<feature type="compositionally biased region" description="Low complexity" evidence="5">
    <location>
        <begin position="363"/>
        <end position="404"/>
    </location>
</feature>
<dbReference type="InterPro" id="IPR051738">
    <property type="entry name" value="SAF_Modulators"/>
</dbReference>
<dbReference type="InterPro" id="IPR003034">
    <property type="entry name" value="SAP_dom"/>
</dbReference>
<organism evidence="8 9">
    <name type="scientific">Trichuris muris</name>
    <name type="common">Mouse whipworm</name>
    <dbReference type="NCBI Taxonomy" id="70415"/>
    <lineage>
        <taxon>Eukaryota</taxon>
        <taxon>Metazoa</taxon>
        <taxon>Ecdysozoa</taxon>
        <taxon>Nematoda</taxon>
        <taxon>Enoplea</taxon>
        <taxon>Dorylaimia</taxon>
        <taxon>Trichinellida</taxon>
        <taxon>Trichuridae</taxon>
        <taxon>Trichuris</taxon>
    </lineage>
</organism>
<dbReference type="STRING" id="70415.A0A5S6R1A4"/>
<evidence type="ECO:0000256" key="1">
    <source>
        <dbReference type="ARBA" id="ARBA00004123"/>
    </source>
</evidence>
<feature type="compositionally biased region" description="Polar residues" evidence="5">
    <location>
        <begin position="680"/>
        <end position="691"/>
    </location>
</feature>
<feature type="compositionally biased region" description="Low complexity" evidence="5">
    <location>
        <begin position="700"/>
        <end position="716"/>
    </location>
</feature>
<dbReference type="GO" id="GO:0005634">
    <property type="term" value="C:nucleus"/>
    <property type="evidence" value="ECO:0007669"/>
    <property type="project" value="UniProtKB-SubCell"/>
</dbReference>
<comment type="subcellular location">
    <subcellularLocation>
        <location evidence="1">Nucleus</location>
    </subcellularLocation>
</comment>
<evidence type="ECO:0000259" key="6">
    <source>
        <dbReference type="PROSITE" id="PS50102"/>
    </source>
</evidence>
<dbReference type="AlphaFoldDB" id="A0A5S6R1A4"/>
<proteinExistence type="predicted"/>
<feature type="compositionally biased region" description="Basic and acidic residues" evidence="5">
    <location>
        <begin position="421"/>
        <end position="431"/>
    </location>
</feature>
<evidence type="ECO:0000256" key="5">
    <source>
        <dbReference type="SAM" id="MobiDB-lite"/>
    </source>
</evidence>
<dbReference type="SUPFAM" id="SSF68906">
    <property type="entry name" value="SAP domain"/>
    <property type="match status" value="1"/>
</dbReference>
<keyword evidence="8" id="KW-1185">Reference proteome</keyword>
<dbReference type="PANTHER" id="PTHR15683">
    <property type="entry name" value="SCAFFOLD ATTACHMENT FACTOR B-RELATED"/>
    <property type="match status" value="1"/>
</dbReference>
<keyword evidence="3" id="KW-0539">Nucleus</keyword>
<dbReference type="SMART" id="SM00513">
    <property type="entry name" value="SAP"/>
    <property type="match status" value="1"/>
</dbReference>
<evidence type="ECO:0000259" key="7">
    <source>
        <dbReference type="PROSITE" id="PS50800"/>
    </source>
</evidence>
<sequence length="798" mass="87343">MSAVVERKLVDLRVVELKNELDKRGLDKTGVKALLISRLQEALRGEGSDPDTHVFKVVEQGQKKLPKKLREGTEKDIGEEEEEEMEAAECFGEIADEAELQVAKSDEELLSVPSPEAIEPKCPFSVEDTICLHDSNSANFEQSESLIMHFDPTTEADRMDSLTSDISCEGNMVDGRREEDEADDTVGLGDQPAQPVDERTVEMSENNSCEVECTVAEADSQAEERFGDENKASSPEQPKDGYQEEEAPSNSTKSTSDYSVTSLWVTGIPPSVRAADIKALFSKHGRVHLAKIVTCAKLPGSKCYGFITMVSPEEATKCIQELNHTELNGKVITVERAKSDQLVTGKGQASAGSKKSASATGAAAANTSAANPAATNTTTPAASTPSTTTPAKKSTSTTAASGPTDGSANTSSVTIETAESGVKEKKDETASRARSKEKRRSSSRQREERHRKRSRSRSRSRSHSTRRHHYYDGDDYNRSYRGRPVMGRMLRRPMTRGPFIRRMMRSSYPPRYMGMSSRYYDDRHSRDSEYERMKMREKEYMQREEMLRIEREKARLRADRERLEREKLELQQQRMRMSYESGGGPGGVPGSGAGMKRMYDGSPYPAPKRMSYPGQGGGYDARVGIPRDRPSGSYRRPDYGDTRDVRRSGGPPERYDYRGDRSGFGGGARSSSGDHRSAPRITSMNSAGANGSSRTDTRRMSPPSSSMSRRGRPSTSWNNSGRSGNFSAHNSGGSPWSESVGGGGQGSGWGRGPSTSANAWGSGCFSGSGGGNSSDQYGGGSDRFDSYGKYSGSVSRRY</sequence>
<dbReference type="Gene3D" id="1.10.720.30">
    <property type="entry name" value="SAP domain"/>
    <property type="match status" value="1"/>
</dbReference>
<feature type="compositionally biased region" description="Gly residues" evidence="5">
    <location>
        <begin position="581"/>
        <end position="593"/>
    </location>
</feature>
<dbReference type="Proteomes" id="UP000046395">
    <property type="component" value="Unassembled WGS sequence"/>
</dbReference>
<dbReference type="GO" id="GO:0050684">
    <property type="term" value="P:regulation of mRNA processing"/>
    <property type="evidence" value="ECO:0007669"/>
    <property type="project" value="TreeGrafter"/>
</dbReference>
<dbReference type="InterPro" id="IPR000504">
    <property type="entry name" value="RRM_dom"/>
</dbReference>
<dbReference type="GO" id="GO:0006357">
    <property type="term" value="P:regulation of transcription by RNA polymerase II"/>
    <property type="evidence" value="ECO:0007669"/>
    <property type="project" value="TreeGrafter"/>
</dbReference>